<reference evidence="1" key="1">
    <citation type="submission" date="2021-03" db="EMBL/GenBank/DDBJ databases">
        <authorList>
            <consortium name="DOE Joint Genome Institute"/>
            <person name="Ahrendt S."/>
            <person name="Looney B.P."/>
            <person name="Miyauchi S."/>
            <person name="Morin E."/>
            <person name="Drula E."/>
            <person name="Courty P.E."/>
            <person name="Chicoki N."/>
            <person name="Fauchery L."/>
            <person name="Kohler A."/>
            <person name="Kuo A."/>
            <person name="Labutti K."/>
            <person name="Pangilinan J."/>
            <person name="Lipzen A."/>
            <person name="Riley R."/>
            <person name="Andreopoulos W."/>
            <person name="He G."/>
            <person name="Johnson J."/>
            <person name="Barry K.W."/>
            <person name="Grigoriev I.V."/>
            <person name="Nagy L."/>
            <person name="Hibbett D."/>
            <person name="Henrissat B."/>
            <person name="Matheny P.B."/>
            <person name="Labbe J."/>
            <person name="Martin F."/>
        </authorList>
    </citation>
    <scope>NUCLEOTIDE SEQUENCE</scope>
    <source>
        <strain evidence="1">HHB10654</strain>
    </source>
</reference>
<comment type="caution">
    <text evidence="1">The sequence shown here is derived from an EMBL/GenBank/DDBJ whole genome shotgun (WGS) entry which is preliminary data.</text>
</comment>
<reference evidence="1" key="2">
    <citation type="journal article" date="2022" name="New Phytol.">
        <title>Evolutionary transition to the ectomycorrhizal habit in the genomes of a hyperdiverse lineage of mushroom-forming fungi.</title>
        <authorList>
            <person name="Looney B."/>
            <person name="Miyauchi S."/>
            <person name="Morin E."/>
            <person name="Drula E."/>
            <person name="Courty P.E."/>
            <person name="Kohler A."/>
            <person name="Kuo A."/>
            <person name="LaButti K."/>
            <person name="Pangilinan J."/>
            <person name="Lipzen A."/>
            <person name="Riley R."/>
            <person name="Andreopoulos W."/>
            <person name="He G."/>
            <person name="Johnson J."/>
            <person name="Nolan M."/>
            <person name="Tritt A."/>
            <person name="Barry K.W."/>
            <person name="Grigoriev I.V."/>
            <person name="Nagy L.G."/>
            <person name="Hibbett D."/>
            <person name="Henrissat B."/>
            <person name="Matheny P.B."/>
            <person name="Labbe J."/>
            <person name="Martin F.M."/>
        </authorList>
    </citation>
    <scope>NUCLEOTIDE SEQUENCE</scope>
    <source>
        <strain evidence="1">HHB10654</strain>
    </source>
</reference>
<evidence type="ECO:0000313" key="1">
    <source>
        <dbReference type="EMBL" id="KAI0059996.1"/>
    </source>
</evidence>
<protein>
    <submittedName>
        <fullName evidence="1">Alpha/beta-hydrolase</fullName>
    </submittedName>
</protein>
<dbReference type="Proteomes" id="UP000814140">
    <property type="component" value="Unassembled WGS sequence"/>
</dbReference>
<evidence type="ECO:0000313" key="2">
    <source>
        <dbReference type="Proteomes" id="UP000814140"/>
    </source>
</evidence>
<dbReference type="EMBL" id="MU277222">
    <property type="protein sequence ID" value="KAI0059996.1"/>
    <property type="molecule type" value="Genomic_DNA"/>
</dbReference>
<accession>A0ACB8SVR3</accession>
<gene>
    <name evidence="1" type="ORF">BV25DRAFT_1828417</name>
</gene>
<organism evidence="1 2">
    <name type="scientific">Artomyces pyxidatus</name>
    <dbReference type="NCBI Taxonomy" id="48021"/>
    <lineage>
        <taxon>Eukaryota</taxon>
        <taxon>Fungi</taxon>
        <taxon>Dikarya</taxon>
        <taxon>Basidiomycota</taxon>
        <taxon>Agaricomycotina</taxon>
        <taxon>Agaricomycetes</taxon>
        <taxon>Russulales</taxon>
        <taxon>Auriscalpiaceae</taxon>
        <taxon>Artomyces</taxon>
    </lineage>
</organism>
<keyword evidence="2" id="KW-1185">Reference proteome</keyword>
<sequence length="362" mass="39233">MQPTTVAYKQVEEVTLFIDVYPPSPQAQVKHSATPEQHAAIVFFHAGGFALGDRKTWFPDWLYTRATDAGIVFISADYRLLPAATGHEILSDIVDVFAFVSTSLNSTLAAESGAGYQIDPERVAVAGCSAGAMSAFLAALYASPKPKAILSMYGLGGDVFSPQYLVPKTSPFFMGAPLFDPAKFEHFIHPASSSVPPTGSLPLTGPPTPGPPSPRLMLYPFYLQIGTYLDYWTGIHTPSLSQKLRSLVPLEGELSAQDRSERTARLSEALPEGARALFPQLHVSSAWPPTMFVHGDADSIVHLHESRFMYGLVQDRGGEAQIIVVPGAEHGFDRDAGAEKHRAVLDEAFEFVRKKLISSTDA</sequence>
<proteinExistence type="predicted"/>
<name>A0ACB8SVR3_9AGAM</name>